<comment type="caution">
    <text evidence="1">The sequence shown here is derived from an EMBL/GenBank/DDBJ whole genome shotgun (WGS) entry which is preliminary data.</text>
</comment>
<proteinExistence type="predicted"/>
<evidence type="ECO:0000313" key="2">
    <source>
        <dbReference type="Proteomes" id="UP001324427"/>
    </source>
</evidence>
<evidence type="ECO:0000313" key="1">
    <source>
        <dbReference type="EMBL" id="KAK4542500.1"/>
    </source>
</evidence>
<reference evidence="1 2" key="1">
    <citation type="submission" date="2021-11" db="EMBL/GenBank/DDBJ databases">
        <title>Black yeast isolated from Biological Soil Crust.</title>
        <authorList>
            <person name="Kurbessoian T."/>
        </authorList>
    </citation>
    <scope>NUCLEOTIDE SEQUENCE [LARGE SCALE GENOMIC DNA]</scope>
    <source>
        <strain evidence="1 2">CCFEE 5522</strain>
    </source>
</reference>
<name>A0AAV9JBR1_9PEZI</name>
<dbReference type="EMBL" id="JAVFHQ010000041">
    <property type="protein sequence ID" value="KAK4542500.1"/>
    <property type="molecule type" value="Genomic_DNA"/>
</dbReference>
<organism evidence="1 2">
    <name type="scientific">Oleoguttula mirabilis</name>
    <dbReference type="NCBI Taxonomy" id="1507867"/>
    <lineage>
        <taxon>Eukaryota</taxon>
        <taxon>Fungi</taxon>
        <taxon>Dikarya</taxon>
        <taxon>Ascomycota</taxon>
        <taxon>Pezizomycotina</taxon>
        <taxon>Dothideomycetes</taxon>
        <taxon>Dothideomycetidae</taxon>
        <taxon>Mycosphaerellales</taxon>
        <taxon>Teratosphaeriaceae</taxon>
        <taxon>Oleoguttula</taxon>
    </lineage>
</organism>
<keyword evidence="2" id="KW-1185">Reference proteome</keyword>
<sequence>MDVCTLDSAPCEDRKLLALPAEIRIAILEYVFEDNLLNDGFKNRDQPGGIMLDDAYGVNKSMQPLFTCHQMYEDGSLLALNRTAFVINSLFIANNIPQRLSVLHTKQVSALRSITFVADAKHFRKMVDWGGCPLGVSSLKLDTLTIVLHRSSFWHYLFDFTSDITKLLRNLNGVRRFVFVRNNALVKGSFKTWYNRLVGLIMKIDHHERYNKDPCNPETVWWRWSYDGMAESFCLEALPAKEVVDEETYMRQMQPLLEALRISVEHEEWNPDPRSRNGF</sequence>
<accession>A0AAV9JBR1</accession>
<gene>
    <name evidence="1" type="ORF">LTR36_006752</name>
</gene>
<dbReference type="Proteomes" id="UP001324427">
    <property type="component" value="Unassembled WGS sequence"/>
</dbReference>
<protein>
    <submittedName>
        <fullName evidence="1">Uncharacterized protein</fullName>
    </submittedName>
</protein>
<dbReference type="AlphaFoldDB" id="A0AAV9JBR1"/>